<dbReference type="EMBL" id="VSRR010012124">
    <property type="protein sequence ID" value="MPC54125.1"/>
    <property type="molecule type" value="Genomic_DNA"/>
</dbReference>
<protein>
    <submittedName>
        <fullName evidence="2">Uncharacterized protein</fullName>
    </submittedName>
</protein>
<evidence type="ECO:0000313" key="2">
    <source>
        <dbReference type="EMBL" id="MPC54125.1"/>
    </source>
</evidence>
<name>A0A5B7G9M2_PORTR</name>
<reference evidence="2 3" key="1">
    <citation type="submission" date="2019-05" db="EMBL/GenBank/DDBJ databases">
        <title>Another draft genome of Portunus trituberculatus and its Hox gene families provides insights of decapod evolution.</title>
        <authorList>
            <person name="Jeong J.-H."/>
            <person name="Song I."/>
            <person name="Kim S."/>
            <person name="Choi T."/>
            <person name="Kim D."/>
            <person name="Ryu S."/>
            <person name="Kim W."/>
        </authorList>
    </citation>
    <scope>NUCLEOTIDE SEQUENCE [LARGE SCALE GENOMIC DNA]</scope>
    <source>
        <tissue evidence="2">Muscle</tissue>
    </source>
</reference>
<organism evidence="2 3">
    <name type="scientific">Portunus trituberculatus</name>
    <name type="common">Swimming crab</name>
    <name type="synonym">Neptunus trituberculatus</name>
    <dbReference type="NCBI Taxonomy" id="210409"/>
    <lineage>
        <taxon>Eukaryota</taxon>
        <taxon>Metazoa</taxon>
        <taxon>Ecdysozoa</taxon>
        <taxon>Arthropoda</taxon>
        <taxon>Crustacea</taxon>
        <taxon>Multicrustacea</taxon>
        <taxon>Malacostraca</taxon>
        <taxon>Eumalacostraca</taxon>
        <taxon>Eucarida</taxon>
        <taxon>Decapoda</taxon>
        <taxon>Pleocyemata</taxon>
        <taxon>Brachyura</taxon>
        <taxon>Eubrachyura</taxon>
        <taxon>Portunoidea</taxon>
        <taxon>Portunidae</taxon>
        <taxon>Portuninae</taxon>
        <taxon>Portunus</taxon>
    </lineage>
</organism>
<gene>
    <name evidence="2" type="ORF">E2C01_048032</name>
</gene>
<dbReference type="AlphaFoldDB" id="A0A5B7G9M2"/>
<sequence length="146" mass="15627">MTGLVLAFSFYFVLQVVRIIVPFVSPEEFTKTPQEATAAAAGPRPALCAYIKNVGGVSDFRLFSLLPSKRQWRRGEAGLLLMLLAERGSAALSSVEQCQGAAVVELVATPCGRHANPTMTRWCVMPVSDPPSGRGCGAAWTRRGSS</sequence>
<evidence type="ECO:0000313" key="3">
    <source>
        <dbReference type="Proteomes" id="UP000324222"/>
    </source>
</evidence>
<keyword evidence="3" id="KW-1185">Reference proteome</keyword>
<feature type="signal peptide" evidence="1">
    <location>
        <begin position="1"/>
        <end position="26"/>
    </location>
</feature>
<evidence type="ECO:0000256" key="1">
    <source>
        <dbReference type="SAM" id="SignalP"/>
    </source>
</evidence>
<feature type="chain" id="PRO_5022814751" evidence="1">
    <location>
        <begin position="27"/>
        <end position="146"/>
    </location>
</feature>
<proteinExistence type="predicted"/>
<dbReference type="Proteomes" id="UP000324222">
    <property type="component" value="Unassembled WGS sequence"/>
</dbReference>
<comment type="caution">
    <text evidence="2">The sequence shown here is derived from an EMBL/GenBank/DDBJ whole genome shotgun (WGS) entry which is preliminary data.</text>
</comment>
<accession>A0A5B7G9M2</accession>
<keyword evidence="1" id="KW-0732">Signal</keyword>